<feature type="compositionally biased region" description="Acidic residues" evidence="2">
    <location>
        <begin position="108"/>
        <end position="122"/>
    </location>
</feature>
<feature type="region of interest" description="Disordered" evidence="2">
    <location>
        <begin position="397"/>
        <end position="450"/>
    </location>
</feature>
<dbReference type="RefSeq" id="XP_018185625.1">
    <property type="nucleotide sequence ID" value="XM_018331314.1"/>
</dbReference>
<evidence type="ECO:0000256" key="2">
    <source>
        <dbReference type="SAM" id="MobiDB-lite"/>
    </source>
</evidence>
<feature type="region of interest" description="Disordered" evidence="2">
    <location>
        <begin position="506"/>
        <end position="576"/>
    </location>
</feature>
<dbReference type="AlphaFoldDB" id="A0A165A7N6"/>
<dbReference type="GeneID" id="28896451"/>
<evidence type="ECO:0000313" key="4">
    <source>
        <dbReference type="Proteomes" id="UP000076632"/>
    </source>
</evidence>
<feature type="coiled-coil region" evidence="1">
    <location>
        <begin position="463"/>
        <end position="490"/>
    </location>
</feature>
<feature type="compositionally biased region" description="Low complexity" evidence="2">
    <location>
        <begin position="428"/>
        <end position="437"/>
    </location>
</feature>
<evidence type="ECO:0000313" key="3">
    <source>
        <dbReference type="EMBL" id="KZF20070.1"/>
    </source>
</evidence>
<gene>
    <name evidence="3" type="ORF">L228DRAFT_241260</name>
</gene>
<feature type="region of interest" description="Disordered" evidence="2">
    <location>
        <begin position="236"/>
        <end position="262"/>
    </location>
</feature>
<feature type="compositionally biased region" description="Polar residues" evidence="2">
    <location>
        <begin position="405"/>
        <end position="415"/>
    </location>
</feature>
<reference evidence="3 4" key="1">
    <citation type="journal article" date="2016" name="Fungal Biol.">
        <title>The genome of Xylona heveae provides a window into fungal endophytism.</title>
        <authorList>
            <person name="Gazis R."/>
            <person name="Kuo A."/>
            <person name="Riley R."/>
            <person name="LaButti K."/>
            <person name="Lipzen A."/>
            <person name="Lin J."/>
            <person name="Amirebrahimi M."/>
            <person name="Hesse C.N."/>
            <person name="Spatafora J.W."/>
            <person name="Henrissat B."/>
            <person name="Hainaut M."/>
            <person name="Grigoriev I.V."/>
            <person name="Hibbett D.S."/>
        </authorList>
    </citation>
    <scope>NUCLEOTIDE SEQUENCE [LARGE SCALE GENOMIC DNA]</scope>
    <source>
        <strain evidence="3 4">TC161</strain>
    </source>
</reference>
<dbReference type="EMBL" id="KV407464">
    <property type="protein sequence ID" value="KZF20070.1"/>
    <property type="molecule type" value="Genomic_DNA"/>
</dbReference>
<organism evidence="3 4">
    <name type="scientific">Xylona heveae (strain CBS 132557 / TC161)</name>
    <dbReference type="NCBI Taxonomy" id="1328760"/>
    <lineage>
        <taxon>Eukaryota</taxon>
        <taxon>Fungi</taxon>
        <taxon>Dikarya</taxon>
        <taxon>Ascomycota</taxon>
        <taxon>Pezizomycotina</taxon>
        <taxon>Xylonomycetes</taxon>
        <taxon>Xylonales</taxon>
        <taxon>Xylonaceae</taxon>
        <taxon>Xylona</taxon>
    </lineage>
</organism>
<dbReference type="STRING" id="1328760.A0A165A7N6"/>
<dbReference type="Proteomes" id="UP000076632">
    <property type="component" value="Unassembled WGS sequence"/>
</dbReference>
<accession>A0A165A7N6</accession>
<dbReference type="OMA" id="IIRQHHP"/>
<feature type="coiled-coil region" evidence="1">
    <location>
        <begin position="187"/>
        <end position="214"/>
    </location>
</feature>
<sequence>MALRQPTRAPLRHVPVSTAPQPTESAAIAPDPQQQRLLDTQEWVVFSPSLAPSERTATVLSDQTHPTGVHSRLSDFGSLGATAQSEEGIENDISSVAVESEVGGAIGELEDEQDADDLDSLDDGLHDFREPSVYRSPSHRLGDGGDTVLPTHDGLGMFPASGPAVQAQLWRFEQSNTNAPFARQRRASSVQRRLDAAEEESEAAARIKEKTERIERWRLEQSMALLEEIEKETRRRRRRRLSRASEGQQRVPSASLAAEESDMLETDDLHADLGDARDDSEDSSEEESLWQRITRHFLRDLMRIDENILSVIFGEELPAEARESDSSSADIHTEMQKILQEEGPASESSALWEERLLARIARELGLLVHQLSDHPGAFSTYLRTHQAPSYAGLTQDAEYQDQHQESSIPASQASVATLEPAASSTKDPQFTPTLQQQPQPPHTSYASRWGIDDDDYESLLDHRSTSELMVDENENEAHQLQQEREYWERDLDIKMVFSFLRNRFSKSPRPASAAGEQPPLDSSVPTARRSGRPTFTSPPMNPSATASNPRSRPPFRGAASSSSPPNAHVSSAAARRAAMIRQQHPLVSLRNAQHHHHHHHHLHHSEASLAGLRRSVATSRLPLSHHQLKRRGSGSCASQSTKASRTAKSGSSRNYWDLGGSVGSGSLTTGGLGAWGEV</sequence>
<feature type="compositionally biased region" description="Polar residues" evidence="2">
    <location>
        <begin position="635"/>
        <end position="654"/>
    </location>
</feature>
<dbReference type="OrthoDB" id="5402147at2759"/>
<feature type="compositionally biased region" description="Basic and acidic residues" evidence="2">
    <location>
        <begin position="123"/>
        <end position="132"/>
    </location>
</feature>
<feature type="compositionally biased region" description="Polar residues" evidence="2">
    <location>
        <begin position="533"/>
        <end position="550"/>
    </location>
</feature>
<feature type="region of interest" description="Disordered" evidence="2">
    <location>
        <begin position="52"/>
        <end position="144"/>
    </location>
</feature>
<evidence type="ECO:0000256" key="1">
    <source>
        <dbReference type="SAM" id="Coils"/>
    </source>
</evidence>
<feature type="region of interest" description="Disordered" evidence="2">
    <location>
        <begin position="1"/>
        <end position="36"/>
    </location>
</feature>
<keyword evidence="1" id="KW-0175">Coiled coil</keyword>
<feature type="compositionally biased region" description="Polar residues" evidence="2">
    <location>
        <begin position="55"/>
        <end position="66"/>
    </location>
</feature>
<dbReference type="InParanoid" id="A0A165A7N6"/>
<protein>
    <submittedName>
        <fullName evidence="3">Uncharacterized protein</fullName>
    </submittedName>
</protein>
<feature type="compositionally biased region" description="Low complexity" evidence="2">
    <location>
        <begin position="558"/>
        <end position="576"/>
    </location>
</feature>
<keyword evidence="4" id="KW-1185">Reference proteome</keyword>
<proteinExistence type="predicted"/>
<name>A0A165A7N6_XYLHT</name>
<feature type="region of interest" description="Disordered" evidence="2">
    <location>
        <begin position="623"/>
        <end position="660"/>
    </location>
</feature>